<dbReference type="EMBL" id="CM042050">
    <property type="protein sequence ID" value="KAI3735953.1"/>
    <property type="molecule type" value="Genomic_DNA"/>
</dbReference>
<evidence type="ECO:0000313" key="2">
    <source>
        <dbReference type="Proteomes" id="UP001055879"/>
    </source>
</evidence>
<reference evidence="2" key="1">
    <citation type="journal article" date="2022" name="Mol. Ecol. Resour.">
        <title>The genomes of chicory, endive, great burdock and yacon provide insights into Asteraceae palaeo-polyploidization history and plant inulin production.</title>
        <authorList>
            <person name="Fan W."/>
            <person name="Wang S."/>
            <person name="Wang H."/>
            <person name="Wang A."/>
            <person name="Jiang F."/>
            <person name="Liu H."/>
            <person name="Zhao H."/>
            <person name="Xu D."/>
            <person name="Zhang Y."/>
        </authorList>
    </citation>
    <scope>NUCLEOTIDE SEQUENCE [LARGE SCALE GENOMIC DNA]</scope>
    <source>
        <strain evidence="2">cv. Niubang</strain>
    </source>
</reference>
<accession>A0ACB9CNP7</accession>
<name>A0ACB9CNP7_ARCLA</name>
<gene>
    <name evidence="1" type="ORF">L6452_15480</name>
</gene>
<comment type="caution">
    <text evidence="1">The sequence shown here is derived from an EMBL/GenBank/DDBJ whole genome shotgun (WGS) entry which is preliminary data.</text>
</comment>
<organism evidence="1 2">
    <name type="scientific">Arctium lappa</name>
    <name type="common">Greater burdock</name>
    <name type="synonym">Lappa major</name>
    <dbReference type="NCBI Taxonomy" id="4217"/>
    <lineage>
        <taxon>Eukaryota</taxon>
        <taxon>Viridiplantae</taxon>
        <taxon>Streptophyta</taxon>
        <taxon>Embryophyta</taxon>
        <taxon>Tracheophyta</taxon>
        <taxon>Spermatophyta</taxon>
        <taxon>Magnoliopsida</taxon>
        <taxon>eudicotyledons</taxon>
        <taxon>Gunneridae</taxon>
        <taxon>Pentapetalae</taxon>
        <taxon>asterids</taxon>
        <taxon>campanulids</taxon>
        <taxon>Asterales</taxon>
        <taxon>Asteraceae</taxon>
        <taxon>Carduoideae</taxon>
        <taxon>Cardueae</taxon>
        <taxon>Arctiinae</taxon>
        <taxon>Arctium</taxon>
    </lineage>
</organism>
<evidence type="ECO:0000313" key="1">
    <source>
        <dbReference type="EMBL" id="KAI3735953.1"/>
    </source>
</evidence>
<protein>
    <submittedName>
        <fullName evidence="1">Uncharacterized protein</fullName>
    </submittedName>
</protein>
<sequence length="527" mass="60539">MAHMWSIREGNLDVNPYEVYEHYPRLILVKIHHGGIFTRSPGRKYIIGKVSYVDLINVDELSVHEIDLMMVKLGYDLEERMYYNFCIPEHDLDFGLEPLGNDLDILNLIGYTKKWKIIDIYIEHGRTTVRTYERSLSKRKVVIEEIIDDNSPEMNRTRARANEPENVTLEEVNAEGDNQSLEFDLNQGLGETRGMDFDLNVLNEAEDVEHGNPEAMDCEVNVQGGDHHEEVENIEGMEIDLSDLDDVVHEEQGIAEGMNFDLHEQDGYDIDNMDDLHDVLGDDYTDYIHFDEPLHEQEQFNQPEQLHEQLYRAKAQEEAEKAKAHEKDDGEDDNEVFEDISMDMEEFESGEDSEFESGRQKALHRLKKAHQETIGPNPDVPLRALAEGLTKKYELRVTKMKAYRAKTIATKRLRGDYCEQYEHLRDYVLELKRANLGTTVKIAVEDEANPDSPTRQFKHIYICIGALKDGFRACRKDLLGLDGTFMEGPFPGQILTAVGVDPNQGIYPLAYAIVEAETTYSWTCVTP</sequence>
<proteinExistence type="predicted"/>
<dbReference type="Proteomes" id="UP001055879">
    <property type="component" value="Linkage Group LG04"/>
</dbReference>
<reference evidence="1 2" key="2">
    <citation type="journal article" date="2022" name="Mol. Ecol. Resour.">
        <title>The genomes of chicory, endive, great burdock and yacon provide insights into Asteraceae paleo-polyploidization history and plant inulin production.</title>
        <authorList>
            <person name="Fan W."/>
            <person name="Wang S."/>
            <person name="Wang H."/>
            <person name="Wang A."/>
            <person name="Jiang F."/>
            <person name="Liu H."/>
            <person name="Zhao H."/>
            <person name="Xu D."/>
            <person name="Zhang Y."/>
        </authorList>
    </citation>
    <scope>NUCLEOTIDE SEQUENCE [LARGE SCALE GENOMIC DNA]</scope>
    <source>
        <strain evidence="2">cv. Niubang</strain>
    </source>
</reference>
<keyword evidence="2" id="KW-1185">Reference proteome</keyword>